<keyword evidence="2" id="KW-1185">Reference proteome</keyword>
<evidence type="ECO:0000313" key="1">
    <source>
        <dbReference type="EMBL" id="MBD2694611.1"/>
    </source>
</evidence>
<name>A0ABR8J8A9_9NOST</name>
<evidence type="ECO:0000313" key="2">
    <source>
        <dbReference type="Proteomes" id="UP000660381"/>
    </source>
</evidence>
<dbReference type="EMBL" id="JACJTQ010000053">
    <property type="protein sequence ID" value="MBD2694611.1"/>
    <property type="molecule type" value="Genomic_DNA"/>
</dbReference>
<proteinExistence type="predicted"/>
<organism evidence="1 2">
    <name type="scientific">Anabaena catenula FACHB-362</name>
    <dbReference type="NCBI Taxonomy" id="2692877"/>
    <lineage>
        <taxon>Bacteria</taxon>
        <taxon>Bacillati</taxon>
        <taxon>Cyanobacteriota</taxon>
        <taxon>Cyanophyceae</taxon>
        <taxon>Nostocales</taxon>
        <taxon>Nostocaceae</taxon>
        <taxon>Anabaena</taxon>
    </lineage>
</organism>
<reference evidence="1 2" key="1">
    <citation type="journal article" date="2020" name="ISME J.">
        <title>Comparative genomics reveals insights into cyanobacterial evolution and habitat adaptation.</title>
        <authorList>
            <person name="Chen M.Y."/>
            <person name="Teng W.K."/>
            <person name="Zhao L."/>
            <person name="Hu C.X."/>
            <person name="Zhou Y.K."/>
            <person name="Han B.P."/>
            <person name="Song L.R."/>
            <person name="Shu W.S."/>
        </authorList>
    </citation>
    <scope>NUCLEOTIDE SEQUENCE [LARGE SCALE GENOMIC DNA]</scope>
    <source>
        <strain evidence="1 2">FACHB-362</strain>
    </source>
</reference>
<gene>
    <name evidence="1" type="ORF">H6G68_23165</name>
</gene>
<protein>
    <submittedName>
        <fullName evidence="1">Uncharacterized protein</fullName>
    </submittedName>
</protein>
<accession>A0ABR8J8A9</accession>
<sequence length="70" mass="8225">MPKYYNFSMITIPSPKKEDEERGWIAIAQPPIVGDRSSQSSKNLKCLYRNDFRLLYLNLFCTRIKPEAQL</sequence>
<dbReference type="Proteomes" id="UP000660381">
    <property type="component" value="Unassembled WGS sequence"/>
</dbReference>
<comment type="caution">
    <text evidence="1">The sequence shown here is derived from an EMBL/GenBank/DDBJ whole genome shotgun (WGS) entry which is preliminary data.</text>
</comment>